<dbReference type="SUPFAM" id="SSF81321">
    <property type="entry name" value="Family A G protein-coupled receptor-like"/>
    <property type="match status" value="1"/>
</dbReference>
<evidence type="ECO:0000256" key="2">
    <source>
        <dbReference type="ARBA" id="ARBA00022692"/>
    </source>
</evidence>
<evidence type="ECO:0000256" key="1">
    <source>
        <dbReference type="ARBA" id="ARBA00004370"/>
    </source>
</evidence>
<keyword evidence="2 7" id="KW-0812">Transmembrane</keyword>
<keyword evidence="4 7" id="KW-0472">Membrane</keyword>
<reference evidence="10 11" key="1">
    <citation type="submission" date="2020-08" db="EMBL/GenBank/DDBJ databases">
        <authorList>
            <person name="Koutsovoulos G."/>
            <person name="Danchin GJ E."/>
        </authorList>
    </citation>
    <scope>NUCLEOTIDE SEQUENCE [LARGE SCALE GENOMIC DNA]</scope>
</reference>
<organism evidence="10 11">
    <name type="scientific">Meloidogyne enterolobii</name>
    <name type="common">Root-knot nematode worm</name>
    <name type="synonym">Meloidogyne mayaguensis</name>
    <dbReference type="NCBI Taxonomy" id="390850"/>
    <lineage>
        <taxon>Eukaryota</taxon>
        <taxon>Metazoa</taxon>
        <taxon>Ecdysozoa</taxon>
        <taxon>Nematoda</taxon>
        <taxon>Chromadorea</taxon>
        <taxon>Rhabditida</taxon>
        <taxon>Tylenchina</taxon>
        <taxon>Tylenchomorpha</taxon>
        <taxon>Tylenchoidea</taxon>
        <taxon>Meloidogynidae</taxon>
        <taxon>Meloidogyninae</taxon>
        <taxon>Meloidogyne</taxon>
    </lineage>
</organism>
<gene>
    <name evidence="10" type="ORF">MENT_LOCUS19006</name>
</gene>
<keyword evidence="5" id="KW-0863">Zinc-finger</keyword>
<accession>A0A6V7UYB5</accession>
<keyword evidence="5" id="KW-0479">Metal-binding</keyword>
<proteinExistence type="predicted"/>
<feature type="transmembrane region" description="Helical" evidence="7">
    <location>
        <begin position="328"/>
        <end position="353"/>
    </location>
</feature>
<feature type="transmembrane region" description="Helical" evidence="7">
    <location>
        <begin position="271"/>
        <end position="291"/>
    </location>
</feature>
<evidence type="ECO:0000256" key="7">
    <source>
        <dbReference type="SAM" id="Phobius"/>
    </source>
</evidence>
<dbReference type="PANTHER" id="PTHR46709:SF2">
    <property type="entry name" value="G-PROTEIN COUPLED RECEPTORS FAMILY 1 PROFILE DOMAIN-CONTAINING PROTEIN"/>
    <property type="match status" value="1"/>
</dbReference>
<feature type="region of interest" description="Disordered" evidence="6">
    <location>
        <begin position="504"/>
        <end position="590"/>
    </location>
</feature>
<dbReference type="OrthoDB" id="5857538at2759"/>
<dbReference type="EMBL" id="CAJEWN010000131">
    <property type="protein sequence ID" value="CAD2167703.1"/>
    <property type="molecule type" value="Genomic_DNA"/>
</dbReference>
<feature type="domain" description="G-protein coupled receptors family 1 profile" evidence="9">
    <location>
        <begin position="111"/>
        <end position="391"/>
    </location>
</feature>
<evidence type="ECO:0000256" key="5">
    <source>
        <dbReference type="PROSITE-ProRule" id="PRU00042"/>
    </source>
</evidence>
<evidence type="ECO:0000313" key="11">
    <source>
        <dbReference type="Proteomes" id="UP000580250"/>
    </source>
</evidence>
<evidence type="ECO:0000256" key="4">
    <source>
        <dbReference type="ARBA" id="ARBA00023136"/>
    </source>
</evidence>
<keyword evidence="3 7" id="KW-1133">Transmembrane helix</keyword>
<dbReference type="InterPro" id="IPR017452">
    <property type="entry name" value="GPCR_Rhodpsn_7TM"/>
</dbReference>
<dbReference type="PROSITE" id="PS50157">
    <property type="entry name" value="ZINC_FINGER_C2H2_2"/>
    <property type="match status" value="1"/>
</dbReference>
<feature type="transmembrane region" description="Helical" evidence="7">
    <location>
        <begin position="170"/>
        <end position="196"/>
    </location>
</feature>
<dbReference type="AlphaFoldDB" id="A0A6V7UYB5"/>
<feature type="compositionally biased region" description="Polar residues" evidence="6">
    <location>
        <begin position="508"/>
        <end position="517"/>
    </location>
</feature>
<evidence type="ECO:0000256" key="6">
    <source>
        <dbReference type="SAM" id="MobiDB-lite"/>
    </source>
</evidence>
<dbReference type="InterPro" id="IPR013087">
    <property type="entry name" value="Znf_C2H2_type"/>
</dbReference>
<evidence type="ECO:0000259" key="9">
    <source>
        <dbReference type="PROSITE" id="PS50262"/>
    </source>
</evidence>
<keyword evidence="5" id="KW-0862">Zinc</keyword>
<evidence type="ECO:0000256" key="3">
    <source>
        <dbReference type="ARBA" id="ARBA00022989"/>
    </source>
</evidence>
<evidence type="ECO:0000259" key="8">
    <source>
        <dbReference type="PROSITE" id="PS50157"/>
    </source>
</evidence>
<sequence>MNEENIFYNPSTISSLHHSTTTSSFKSLIDTASLFLFEDSNNNNVGSNPDAVINTSVNSTSNSIINDTFGTDAEWGGAMSKCLYDEPPLTKLRFVIVTCIGTSIALCSILENSFFFYLFSTRKHHRHSFNCYMMFIALFDILISSSYIFLMSMNVLMDFLQSLTLFRIWHYYMVPMITVSHCAITSGSFLILAATIERFFLTANSRYIRVIQRNRKYVILFAILMGILSKVTICLEFKISYRNECADTMSEIDIGFADFVFDTDYHLYFRFYYRNFVTIFFPFFALLFLNFKIIHVLARYEKENYQFQLLNSSTATAKQIKRKKITRAATITTILVVCTYLVSNIISVALTTWEHIDKDSLMSDYLQFYLISIDLTSFLVLCACAFRPNIYLICQPALRKEVFLTLKRAFRMNDDFGGLDPRTELINVFEPMYNSFVCSKSDNSNIFCGQLFSLESSLPLHTTAHDEKRASYAESIKKRLSIPSLKSASPFHLAKRFSIQQMRRDSINPPNGHSPPNGQCAAGQIKEEEDEDNIEETQQQQPALPPYYRRSSIGQNIVGGNYPSPLSHLERLSEEREDSSSQPSTPATIGAISRKSTRIEMCLGKGELVRSILFSGHETLL</sequence>
<comment type="caution">
    <text evidence="10">The sequence shown here is derived from an EMBL/GenBank/DDBJ whole genome shotgun (WGS) entry which is preliminary data.</text>
</comment>
<feature type="transmembrane region" description="Helical" evidence="7">
    <location>
        <begin position="131"/>
        <end position="150"/>
    </location>
</feature>
<dbReference type="PROSITE" id="PS50262">
    <property type="entry name" value="G_PROTEIN_RECEP_F1_2"/>
    <property type="match status" value="1"/>
</dbReference>
<dbReference type="GO" id="GO:0008270">
    <property type="term" value="F:zinc ion binding"/>
    <property type="evidence" value="ECO:0007669"/>
    <property type="project" value="UniProtKB-KW"/>
</dbReference>
<feature type="transmembrane region" description="Helical" evidence="7">
    <location>
        <begin position="94"/>
        <end position="119"/>
    </location>
</feature>
<feature type="transmembrane region" description="Helical" evidence="7">
    <location>
        <begin position="217"/>
        <end position="239"/>
    </location>
</feature>
<dbReference type="PANTHER" id="PTHR46709">
    <property type="entry name" value="PROTEIN CBG23488-RELATED"/>
    <property type="match status" value="1"/>
</dbReference>
<feature type="domain" description="C2H2-type" evidence="8">
    <location>
        <begin position="436"/>
        <end position="470"/>
    </location>
</feature>
<comment type="subcellular location">
    <subcellularLocation>
        <location evidence="1">Membrane</location>
    </subcellularLocation>
</comment>
<dbReference type="GO" id="GO:0016020">
    <property type="term" value="C:membrane"/>
    <property type="evidence" value="ECO:0007669"/>
    <property type="project" value="UniProtKB-SubCell"/>
</dbReference>
<name>A0A6V7UYB5_MELEN</name>
<feature type="transmembrane region" description="Helical" evidence="7">
    <location>
        <begin position="365"/>
        <end position="386"/>
    </location>
</feature>
<dbReference type="Proteomes" id="UP000580250">
    <property type="component" value="Unassembled WGS sequence"/>
</dbReference>
<protein>
    <submittedName>
        <fullName evidence="10">Uncharacterized protein</fullName>
    </submittedName>
</protein>
<evidence type="ECO:0000313" key="10">
    <source>
        <dbReference type="EMBL" id="CAD2167703.1"/>
    </source>
</evidence>
<dbReference type="Gene3D" id="1.20.1070.10">
    <property type="entry name" value="Rhodopsin 7-helix transmembrane proteins"/>
    <property type="match status" value="1"/>
</dbReference>